<evidence type="ECO:0000256" key="3">
    <source>
        <dbReference type="ARBA" id="ARBA00022448"/>
    </source>
</evidence>
<reference evidence="11 12" key="1">
    <citation type="submission" date="2006-06" db="EMBL/GenBank/DDBJ databases">
        <authorList>
            <person name="Moran M.A."/>
            <person name="Ferriera S."/>
            <person name="Johnson J."/>
            <person name="Kravitz S."/>
            <person name="Beeson K."/>
            <person name="Sutton G."/>
            <person name="Rogers Y.-H."/>
            <person name="Friedman R."/>
            <person name="Frazier M."/>
            <person name="Venter J.C."/>
        </authorList>
    </citation>
    <scope>NUCLEOTIDE SEQUENCE [LARGE SCALE GENOMIC DNA]</scope>
    <source>
        <strain evidence="11 12">E-37</strain>
    </source>
</reference>
<dbReference type="Pfam" id="PF00528">
    <property type="entry name" value="BPD_transp_1"/>
    <property type="match status" value="1"/>
</dbReference>
<dbReference type="Gene3D" id="1.10.3720.10">
    <property type="entry name" value="MetI-like"/>
    <property type="match status" value="1"/>
</dbReference>
<evidence type="ECO:0000313" key="12">
    <source>
        <dbReference type="Proteomes" id="UP000005713"/>
    </source>
</evidence>
<organism evidence="11 12">
    <name type="scientific">Sagittula stellata (strain ATCC 700073 / DSM 11524 / E-37)</name>
    <dbReference type="NCBI Taxonomy" id="388399"/>
    <lineage>
        <taxon>Bacteria</taxon>
        <taxon>Pseudomonadati</taxon>
        <taxon>Pseudomonadota</taxon>
        <taxon>Alphaproteobacteria</taxon>
        <taxon>Rhodobacterales</taxon>
        <taxon>Roseobacteraceae</taxon>
        <taxon>Sagittula</taxon>
    </lineage>
</organism>
<feature type="transmembrane region" description="Helical" evidence="9">
    <location>
        <begin position="182"/>
        <end position="203"/>
    </location>
</feature>
<dbReference type="InterPro" id="IPR014342">
    <property type="entry name" value="Ectoine_EhuC"/>
</dbReference>
<evidence type="ECO:0000313" key="11">
    <source>
        <dbReference type="EMBL" id="EBA07985.1"/>
    </source>
</evidence>
<feature type="transmembrane region" description="Helical" evidence="9">
    <location>
        <begin position="20"/>
        <end position="42"/>
    </location>
</feature>
<comment type="caution">
    <text evidence="11">The sequence shown here is derived from an EMBL/GenBank/DDBJ whole genome shotgun (WGS) entry which is preliminary data.</text>
</comment>
<dbReference type="NCBIfam" id="TIGR01726">
    <property type="entry name" value="HEQRo_perm_3TM"/>
    <property type="match status" value="1"/>
</dbReference>
<dbReference type="InterPro" id="IPR035906">
    <property type="entry name" value="MetI-like_sf"/>
</dbReference>
<evidence type="ECO:0000256" key="4">
    <source>
        <dbReference type="ARBA" id="ARBA00022475"/>
    </source>
</evidence>
<dbReference type="InterPro" id="IPR010065">
    <property type="entry name" value="AA_ABC_transptr_permease_3TM"/>
</dbReference>
<dbReference type="Proteomes" id="UP000005713">
    <property type="component" value="Unassembled WGS sequence"/>
</dbReference>
<name>A3K4T6_SAGS3</name>
<proteinExistence type="inferred from homology"/>
<dbReference type="InterPro" id="IPR000515">
    <property type="entry name" value="MetI-like"/>
</dbReference>
<gene>
    <name evidence="11" type="ORF">SSE37_01990</name>
</gene>
<feature type="transmembrane region" description="Helical" evidence="9">
    <location>
        <begin position="63"/>
        <end position="93"/>
    </location>
</feature>
<dbReference type="GO" id="GO:0043190">
    <property type="term" value="C:ATP-binding cassette (ABC) transporter complex"/>
    <property type="evidence" value="ECO:0007669"/>
    <property type="project" value="InterPro"/>
</dbReference>
<dbReference type="GO" id="GO:0022857">
    <property type="term" value="F:transmembrane transporter activity"/>
    <property type="evidence" value="ECO:0007669"/>
    <property type="project" value="InterPro"/>
</dbReference>
<accession>A3K4T6</accession>
<dbReference type="InterPro" id="IPR043429">
    <property type="entry name" value="ArtM/GltK/GlnP/TcyL/YhdX-like"/>
</dbReference>
<keyword evidence="5 9" id="KW-0812">Transmembrane</keyword>
<dbReference type="GO" id="GO:0006865">
    <property type="term" value="P:amino acid transport"/>
    <property type="evidence" value="ECO:0007669"/>
    <property type="project" value="UniProtKB-KW"/>
</dbReference>
<evidence type="ECO:0000256" key="1">
    <source>
        <dbReference type="ARBA" id="ARBA00004429"/>
    </source>
</evidence>
<dbReference type="OrthoDB" id="9814550at2"/>
<evidence type="ECO:0000256" key="9">
    <source>
        <dbReference type="RuleBase" id="RU363032"/>
    </source>
</evidence>
<evidence type="ECO:0000256" key="5">
    <source>
        <dbReference type="ARBA" id="ARBA00022692"/>
    </source>
</evidence>
<keyword evidence="6" id="KW-0029">Amino-acid transport</keyword>
<dbReference type="NCBIfam" id="TIGR03004">
    <property type="entry name" value="ectoine_ehuC"/>
    <property type="match status" value="1"/>
</dbReference>
<dbReference type="SUPFAM" id="SSF161098">
    <property type="entry name" value="MetI-like"/>
    <property type="match status" value="1"/>
</dbReference>
<evidence type="ECO:0000256" key="8">
    <source>
        <dbReference type="ARBA" id="ARBA00023136"/>
    </source>
</evidence>
<protein>
    <submittedName>
        <fullName evidence="11">ABC-type amino acid transport system, permease component</fullName>
    </submittedName>
</protein>
<dbReference type="RefSeq" id="WP_005859789.1">
    <property type="nucleotide sequence ID" value="NZ_AAYA01000007.1"/>
</dbReference>
<evidence type="ECO:0000259" key="10">
    <source>
        <dbReference type="PROSITE" id="PS50928"/>
    </source>
</evidence>
<keyword evidence="12" id="KW-1185">Reference proteome</keyword>
<evidence type="ECO:0000256" key="7">
    <source>
        <dbReference type="ARBA" id="ARBA00022989"/>
    </source>
</evidence>
<feature type="domain" description="ABC transmembrane type-1" evidence="10">
    <location>
        <begin position="15"/>
        <end position="200"/>
    </location>
</feature>
<keyword evidence="7 9" id="KW-1133">Transmembrane helix</keyword>
<dbReference type="AlphaFoldDB" id="A3K4T6"/>
<evidence type="ECO:0000256" key="6">
    <source>
        <dbReference type="ARBA" id="ARBA00022970"/>
    </source>
</evidence>
<keyword evidence="8 9" id="KW-0472">Membrane</keyword>
<comment type="similarity">
    <text evidence="2">Belongs to the binding-protein-dependent transport system permease family. HisMQ subfamily.</text>
</comment>
<dbReference type="PROSITE" id="PS50928">
    <property type="entry name" value="ABC_TM1"/>
    <property type="match status" value="1"/>
</dbReference>
<dbReference type="CDD" id="cd06261">
    <property type="entry name" value="TM_PBP2"/>
    <property type="match status" value="1"/>
</dbReference>
<keyword evidence="3 9" id="KW-0813">Transport</keyword>
<dbReference type="eggNOG" id="COG0765">
    <property type="taxonomic scope" value="Bacteria"/>
</dbReference>
<comment type="subcellular location">
    <subcellularLocation>
        <location evidence="1">Cell inner membrane</location>
        <topology evidence="1">Multi-pass membrane protein</topology>
    </subcellularLocation>
    <subcellularLocation>
        <location evidence="9">Cell membrane</location>
        <topology evidence="9">Multi-pass membrane protein</topology>
    </subcellularLocation>
</comment>
<evidence type="ECO:0000256" key="2">
    <source>
        <dbReference type="ARBA" id="ARBA00010072"/>
    </source>
</evidence>
<dbReference type="PANTHER" id="PTHR30614">
    <property type="entry name" value="MEMBRANE COMPONENT OF AMINO ACID ABC TRANSPORTER"/>
    <property type="match status" value="1"/>
</dbReference>
<dbReference type="EMBL" id="AAYA01000007">
    <property type="protein sequence ID" value="EBA07985.1"/>
    <property type="molecule type" value="Genomic_DNA"/>
</dbReference>
<dbReference type="PANTHER" id="PTHR30614:SF0">
    <property type="entry name" value="L-CYSTINE TRANSPORT SYSTEM PERMEASE PROTEIN TCYL"/>
    <property type="match status" value="1"/>
</dbReference>
<sequence length="221" mass="24085">MNTLVEYAPILWDGFLKTLLVAAGAGVVMLVTSFAFGVAGVSRSGWLRWPIRVMVEFLRGTSAYVQLFWAYFALPLFGIYIDAIIVGIIVLGLNVGSYGSEVVRGAILSVPRDQTEGAVALNLSRFQSMRYVILPQALVSMIPPMGNLAIDLLKITPLVSLITIADLTFQAQVVRQQTNDTILIYGFVLVVYFILSSAVAHVFTKAGAHFSRGIDIQRGGR</sequence>
<keyword evidence="4" id="KW-1003">Cell membrane</keyword>